<dbReference type="PANTHER" id="PTHR43861:SF1">
    <property type="entry name" value="TRANS-ACONITATE 2-METHYLTRANSFERASE"/>
    <property type="match status" value="1"/>
</dbReference>
<keyword evidence="5" id="KW-1185">Reference proteome</keyword>
<name>A0A1M4YGE8_9RHOB</name>
<sequence length="210" mass="23044">MTATAKFWDGIAEKYAKSPIRDMESYEHTLQRTVSYLKPTDQVLELGCGTGRTALRLSGHADTITASDVSPGMLAVGRRLAQEEQIENVVFVEADANRPPNWAYDVVMAFNLLHLIRDLEATLAGVHEVLRPGGLFISKTPCLAQGGLGFKFGLLKLLLPVMQLLGKAPFVSQFDIKTLETAIEKAGFEIIESGNFPAKPPSRYLVARKL</sequence>
<dbReference type="CDD" id="cd02440">
    <property type="entry name" value="AdoMet_MTases"/>
    <property type="match status" value="1"/>
</dbReference>
<gene>
    <name evidence="4" type="ORF">SAMN05444279_11568</name>
</gene>
<evidence type="ECO:0000256" key="2">
    <source>
        <dbReference type="ARBA" id="ARBA00022679"/>
    </source>
</evidence>
<reference evidence="4 5" key="1">
    <citation type="submission" date="2016-11" db="EMBL/GenBank/DDBJ databases">
        <authorList>
            <person name="Varghese N."/>
            <person name="Submissions S."/>
        </authorList>
    </citation>
    <scope>NUCLEOTIDE SEQUENCE [LARGE SCALE GENOMIC DNA]</scope>
    <source>
        <strain evidence="4 5">DSM 29341</strain>
    </source>
</reference>
<evidence type="ECO:0000259" key="3">
    <source>
        <dbReference type="Pfam" id="PF13649"/>
    </source>
</evidence>
<accession>A0A1M4YGE8</accession>
<protein>
    <submittedName>
        <fullName evidence="4">Ubiquinone/menaquinone biosynthesis C-methylase UbiE</fullName>
    </submittedName>
</protein>
<keyword evidence="4" id="KW-0830">Ubiquinone</keyword>
<dbReference type="Proteomes" id="UP000325134">
    <property type="component" value="Unassembled WGS sequence"/>
</dbReference>
<dbReference type="SUPFAM" id="SSF53335">
    <property type="entry name" value="S-adenosyl-L-methionine-dependent methyltransferases"/>
    <property type="match status" value="1"/>
</dbReference>
<dbReference type="PANTHER" id="PTHR43861">
    <property type="entry name" value="TRANS-ACONITATE 2-METHYLTRANSFERASE-RELATED"/>
    <property type="match status" value="1"/>
</dbReference>
<keyword evidence="2" id="KW-0808">Transferase</keyword>
<organism evidence="4 5">
    <name type="scientific">Ruegeria intermedia</name>
    <dbReference type="NCBI Taxonomy" id="996115"/>
    <lineage>
        <taxon>Bacteria</taxon>
        <taxon>Pseudomonadati</taxon>
        <taxon>Pseudomonadota</taxon>
        <taxon>Alphaproteobacteria</taxon>
        <taxon>Rhodobacterales</taxon>
        <taxon>Roseobacteraceae</taxon>
        <taxon>Ruegeria</taxon>
    </lineage>
</organism>
<keyword evidence="1 4" id="KW-0489">Methyltransferase</keyword>
<dbReference type="Gene3D" id="3.40.50.150">
    <property type="entry name" value="Vaccinia Virus protein VP39"/>
    <property type="match status" value="1"/>
</dbReference>
<dbReference type="EMBL" id="FQVK01000015">
    <property type="protein sequence ID" value="SHF04748.1"/>
    <property type="molecule type" value="Genomic_DNA"/>
</dbReference>
<dbReference type="AlphaFoldDB" id="A0A1M4YGE8"/>
<evidence type="ECO:0000256" key="1">
    <source>
        <dbReference type="ARBA" id="ARBA00022603"/>
    </source>
</evidence>
<evidence type="ECO:0000313" key="5">
    <source>
        <dbReference type="Proteomes" id="UP000325134"/>
    </source>
</evidence>
<feature type="domain" description="Methyltransferase" evidence="3">
    <location>
        <begin position="43"/>
        <end position="134"/>
    </location>
</feature>
<evidence type="ECO:0000313" key="4">
    <source>
        <dbReference type="EMBL" id="SHF04748.1"/>
    </source>
</evidence>
<dbReference type="Pfam" id="PF13649">
    <property type="entry name" value="Methyltransf_25"/>
    <property type="match status" value="1"/>
</dbReference>
<dbReference type="GO" id="GO:0008168">
    <property type="term" value="F:methyltransferase activity"/>
    <property type="evidence" value="ECO:0007669"/>
    <property type="project" value="UniProtKB-KW"/>
</dbReference>
<dbReference type="GO" id="GO:0032259">
    <property type="term" value="P:methylation"/>
    <property type="evidence" value="ECO:0007669"/>
    <property type="project" value="UniProtKB-KW"/>
</dbReference>
<dbReference type="InterPro" id="IPR041698">
    <property type="entry name" value="Methyltransf_25"/>
</dbReference>
<proteinExistence type="predicted"/>
<dbReference type="OrthoDB" id="5642573at2"/>
<dbReference type="RefSeq" id="WP_149776259.1">
    <property type="nucleotide sequence ID" value="NZ_FQVK01000015.1"/>
</dbReference>
<dbReference type="InterPro" id="IPR029063">
    <property type="entry name" value="SAM-dependent_MTases_sf"/>
</dbReference>